<dbReference type="PANTHER" id="PTHR33909:SF1">
    <property type="entry name" value="SEC TRANSLOCON ACCESSORY COMPLEX SUBUNIT YAJC"/>
    <property type="match status" value="1"/>
</dbReference>
<evidence type="ECO:0000256" key="7">
    <source>
        <dbReference type="ARBA" id="ARBA00022927"/>
    </source>
</evidence>
<dbReference type="GO" id="GO:0005886">
    <property type="term" value="C:plasma membrane"/>
    <property type="evidence" value="ECO:0007669"/>
    <property type="project" value="UniProtKB-SubCell"/>
</dbReference>
<evidence type="ECO:0000256" key="2">
    <source>
        <dbReference type="ARBA" id="ARBA00006742"/>
    </source>
</evidence>
<dbReference type="EMBL" id="AP019755">
    <property type="protein sequence ID" value="BBL35234.1"/>
    <property type="molecule type" value="Genomic_DNA"/>
</dbReference>
<accession>A0A4Y1YMI9</accession>
<evidence type="ECO:0000256" key="10">
    <source>
        <dbReference type="ARBA" id="ARBA00023136"/>
    </source>
</evidence>
<keyword evidence="8 12" id="KW-1133">Transmembrane helix</keyword>
<keyword evidence="7" id="KW-0653">Protein transport</keyword>
<evidence type="ECO:0000256" key="1">
    <source>
        <dbReference type="ARBA" id="ARBA00004162"/>
    </source>
</evidence>
<organism evidence="13 14">
    <name type="scientific">Nitrosomonas stercoris</name>
    <dbReference type="NCBI Taxonomy" id="1444684"/>
    <lineage>
        <taxon>Bacteria</taxon>
        <taxon>Pseudomonadati</taxon>
        <taxon>Pseudomonadota</taxon>
        <taxon>Betaproteobacteria</taxon>
        <taxon>Nitrosomonadales</taxon>
        <taxon>Nitrosomonadaceae</taxon>
        <taxon>Nitrosomonas</taxon>
    </lineage>
</organism>
<evidence type="ECO:0000256" key="12">
    <source>
        <dbReference type="SAM" id="Phobius"/>
    </source>
</evidence>
<gene>
    <name evidence="13" type="ORF">Nstercoris_01496</name>
</gene>
<dbReference type="Proteomes" id="UP000316473">
    <property type="component" value="Chromosome"/>
</dbReference>
<dbReference type="PANTHER" id="PTHR33909">
    <property type="entry name" value="SEC TRANSLOCON ACCESSORY COMPLEX SUBUNIT YAJC"/>
    <property type="match status" value="1"/>
</dbReference>
<evidence type="ECO:0000256" key="4">
    <source>
        <dbReference type="ARBA" id="ARBA00022448"/>
    </source>
</evidence>
<evidence type="ECO:0000256" key="3">
    <source>
        <dbReference type="ARBA" id="ARBA00014962"/>
    </source>
</evidence>
<dbReference type="AlphaFoldDB" id="A0A4Y1YMI9"/>
<protein>
    <recommendedName>
        <fullName evidence="3">Sec translocon accessory complex subunit YajC</fullName>
    </recommendedName>
</protein>
<proteinExistence type="inferred from homology"/>
<feature type="region of interest" description="Disordered" evidence="11">
    <location>
        <begin position="104"/>
        <end position="159"/>
    </location>
</feature>
<evidence type="ECO:0000313" key="13">
    <source>
        <dbReference type="EMBL" id="BBL35234.1"/>
    </source>
</evidence>
<feature type="transmembrane region" description="Helical" evidence="12">
    <location>
        <begin position="20"/>
        <end position="39"/>
    </location>
</feature>
<evidence type="ECO:0000256" key="6">
    <source>
        <dbReference type="ARBA" id="ARBA00022692"/>
    </source>
</evidence>
<evidence type="ECO:0000256" key="11">
    <source>
        <dbReference type="SAM" id="MobiDB-lite"/>
    </source>
</evidence>
<dbReference type="InterPro" id="IPR003849">
    <property type="entry name" value="Preprotein_translocase_YajC"/>
</dbReference>
<dbReference type="PRINTS" id="PR01853">
    <property type="entry name" value="YAJCTRNLCASE"/>
</dbReference>
<feature type="compositionally biased region" description="Basic and acidic residues" evidence="11">
    <location>
        <begin position="124"/>
        <end position="133"/>
    </location>
</feature>
<dbReference type="SMART" id="SM01323">
    <property type="entry name" value="YajC"/>
    <property type="match status" value="1"/>
</dbReference>
<keyword evidence="6 12" id="KW-0812">Transmembrane</keyword>
<keyword evidence="4" id="KW-0813">Transport</keyword>
<keyword evidence="14" id="KW-1185">Reference proteome</keyword>
<dbReference type="GO" id="GO:0015031">
    <property type="term" value="P:protein transport"/>
    <property type="evidence" value="ECO:0007669"/>
    <property type="project" value="UniProtKB-KW"/>
</dbReference>
<keyword evidence="5" id="KW-1003">Cell membrane</keyword>
<evidence type="ECO:0000313" key="14">
    <source>
        <dbReference type="Proteomes" id="UP000316473"/>
    </source>
</evidence>
<evidence type="ECO:0000256" key="8">
    <source>
        <dbReference type="ARBA" id="ARBA00022989"/>
    </source>
</evidence>
<comment type="subcellular location">
    <subcellularLocation>
        <location evidence="1">Cell membrane</location>
        <topology evidence="1">Single-pass membrane protein</topology>
    </subcellularLocation>
</comment>
<dbReference type="NCBIfam" id="TIGR00739">
    <property type="entry name" value="yajC"/>
    <property type="match status" value="1"/>
</dbReference>
<evidence type="ECO:0000256" key="5">
    <source>
        <dbReference type="ARBA" id="ARBA00022475"/>
    </source>
</evidence>
<comment type="similarity">
    <text evidence="2">Belongs to the YajC family.</text>
</comment>
<sequence length="159" mass="17493">MLINEAFAQAANDAAAADPTLMSFLPMIGLIVIFYLLLIRPQTKRAKEQKQMQSELRRGDEIVISGGELGRVMNVSDNYVTMEIATDVEITVLKTSVQTLLPKGTLKSIGTSKGNRPLKNNKHKSNESHHTESADQSADQTEAVEAEKPETTQPNNEKN</sequence>
<keyword evidence="9" id="KW-0811">Translocation</keyword>
<name>A0A4Y1YMI9_9PROT</name>
<evidence type="ECO:0000256" key="9">
    <source>
        <dbReference type="ARBA" id="ARBA00023010"/>
    </source>
</evidence>
<dbReference type="Pfam" id="PF02699">
    <property type="entry name" value="YajC"/>
    <property type="match status" value="1"/>
</dbReference>
<reference evidence="13 14" key="1">
    <citation type="submission" date="2019-06" db="EMBL/GenBank/DDBJ databases">
        <title>Nitrosomonas stercoris KYUHI-S whole genome shotgun sequence.</title>
        <authorList>
            <person name="Nakagawa T."/>
            <person name="Tsuchiya Y."/>
            <person name="Takahashi R."/>
        </authorList>
    </citation>
    <scope>NUCLEOTIDE SEQUENCE [LARGE SCALE GENOMIC DNA]</scope>
    <source>
        <strain evidence="13 14">KYUHI-S</strain>
    </source>
</reference>
<keyword evidence="10 12" id="KW-0472">Membrane</keyword>
<dbReference type="KEGG" id="nst:Nstercoris_01496"/>